<name>A0A0N4U6W3_DRAME</name>
<keyword evidence="9" id="KW-1185">Reference proteome</keyword>
<dbReference type="PROSITE" id="PS50190">
    <property type="entry name" value="SEC7"/>
    <property type="match status" value="1"/>
</dbReference>
<evidence type="ECO:0000313" key="7">
    <source>
        <dbReference type="EMBL" id="VDN57080.1"/>
    </source>
</evidence>
<dbReference type="STRING" id="318479.A0A0N4U6W3"/>
<dbReference type="SUPFAM" id="SSF48425">
    <property type="entry name" value="Sec7 domain"/>
    <property type="match status" value="1"/>
</dbReference>
<dbReference type="Gene3D" id="1.10.220.20">
    <property type="match status" value="1"/>
</dbReference>
<dbReference type="InterPro" id="IPR035999">
    <property type="entry name" value="Sec7_dom_sf"/>
</dbReference>
<dbReference type="InterPro" id="IPR011993">
    <property type="entry name" value="PH-like_dom_sf"/>
</dbReference>
<evidence type="ECO:0000256" key="3">
    <source>
        <dbReference type="ARBA" id="ARBA00022490"/>
    </source>
</evidence>
<evidence type="ECO:0000256" key="2">
    <source>
        <dbReference type="ARBA" id="ARBA00006248"/>
    </source>
</evidence>
<dbReference type="Proteomes" id="UP000038040">
    <property type="component" value="Unplaced"/>
</dbReference>
<dbReference type="InterPro" id="IPR023394">
    <property type="entry name" value="Sec7_C_sf"/>
</dbReference>
<dbReference type="WBParaSite" id="DME_0000269301-mRNA-1">
    <property type="protein sequence ID" value="DME_0000269301-mRNA-1"/>
    <property type="gene ID" value="DME_0000269301"/>
</dbReference>
<evidence type="ECO:0000256" key="5">
    <source>
        <dbReference type="ARBA" id="ARBA00023054"/>
    </source>
</evidence>
<dbReference type="Pfam" id="PF16453">
    <property type="entry name" value="IQ_SEC7_PH"/>
    <property type="match status" value="1"/>
</dbReference>
<dbReference type="GO" id="GO:0005085">
    <property type="term" value="F:guanyl-nucleotide exchange factor activity"/>
    <property type="evidence" value="ECO:0007669"/>
    <property type="project" value="InterPro"/>
</dbReference>
<feature type="domain" description="SEC7" evidence="6">
    <location>
        <begin position="231"/>
        <end position="424"/>
    </location>
</feature>
<dbReference type="PANTHER" id="PTHR10663">
    <property type="entry name" value="GUANYL-NUCLEOTIDE EXCHANGE FACTOR"/>
    <property type="match status" value="1"/>
</dbReference>
<evidence type="ECO:0000259" key="6">
    <source>
        <dbReference type="PROSITE" id="PS50190"/>
    </source>
</evidence>
<accession>A0A0N4U6W3</accession>
<gene>
    <name evidence="7" type="ORF">DME_LOCUS7053</name>
</gene>
<dbReference type="Proteomes" id="UP000274756">
    <property type="component" value="Unassembled WGS sequence"/>
</dbReference>
<protein>
    <submittedName>
        <fullName evidence="10">SEC7 domain-containing protein</fullName>
    </submittedName>
</protein>
<dbReference type="PROSITE" id="PS50096">
    <property type="entry name" value="IQ"/>
    <property type="match status" value="1"/>
</dbReference>
<dbReference type="GO" id="GO:0030036">
    <property type="term" value="P:actin cytoskeleton organization"/>
    <property type="evidence" value="ECO:0007669"/>
    <property type="project" value="TreeGrafter"/>
</dbReference>
<evidence type="ECO:0000256" key="1">
    <source>
        <dbReference type="ARBA" id="ARBA00004496"/>
    </source>
</evidence>
<dbReference type="SMART" id="SM00222">
    <property type="entry name" value="Sec7"/>
    <property type="match status" value="1"/>
</dbReference>
<keyword evidence="3" id="KW-0963">Cytoplasm</keyword>
<keyword evidence="5" id="KW-0175">Coiled coil</keyword>
<sequence length="640" mass="74329">MLKGRRTQVVSTHPLDSYEISDDLNRRKIQVLERRYGGRIRAHTAATRIQRAFRQYRLLQQWRNLILPLRNNRSQFNFQCDRLRKPIGLRDYRSCGLLRNAIEPYRNLERNCISTSSVNPNRAYRTLTRHNDHHLFHPSISLSAQLRSDQFEKTNSPICGLIRNPVLYPQKVQEKRAIAELISPRLSHRRIKTDDGETSVWVPRSSFPTQQSNHTNSLPRLNIHIDSAKTHQSSDQLRRRQYRIALNFFNKKPSRGIQFLVDWGFVQESAIAVAKLLIGRRGLSKQMIGEYLGNLHDEFNSYVLKYFIDEIDLHGMEIDIALRHTLTFFRLPGEAQKIERIMEVFSRRYAFCNPDQVAYFHSPDTIFILAFAIIMLNTDLHSHCIKPARKMKLDEFINNLRGIDAGHDIDIILLTRIYQRIKKHEFLPCVDHVTQVIKVDQSIIGKDKPKLVEPQRRLVCYCRLNQVIDCTKRQAANAHQRDVFLFNDLILITKVVSKKKVCVQYSLRWWSSLISLRIRSFESTNCPLGLSLRSADGQEFIFNAKNEDDRLRFIADVRESILECSEMEAIRIEYELDKHSLSSRNGSQRDSGLPDVEVIAANGNSKNFSSVISTARRLSFNSFDSGVMEESNADTTLLYS</sequence>
<dbReference type="EMBL" id="UYYG01001158">
    <property type="protein sequence ID" value="VDN57080.1"/>
    <property type="molecule type" value="Genomic_DNA"/>
</dbReference>
<dbReference type="AlphaFoldDB" id="A0A0N4U6W3"/>
<proteinExistence type="inferred from homology"/>
<dbReference type="GO" id="GO:0005737">
    <property type="term" value="C:cytoplasm"/>
    <property type="evidence" value="ECO:0007669"/>
    <property type="project" value="UniProtKB-SubCell"/>
</dbReference>
<reference evidence="10" key="1">
    <citation type="submission" date="2017-02" db="UniProtKB">
        <authorList>
            <consortium name="WormBaseParasite"/>
        </authorList>
    </citation>
    <scope>IDENTIFICATION</scope>
</reference>
<comment type="similarity">
    <text evidence="2">Belongs to the BRAG family.</text>
</comment>
<dbReference type="SUPFAM" id="SSF50729">
    <property type="entry name" value="PH domain-like"/>
    <property type="match status" value="1"/>
</dbReference>
<dbReference type="Gene3D" id="2.30.29.30">
    <property type="entry name" value="Pleckstrin-homology domain (PH domain)/Phosphotyrosine-binding domain (PTB)"/>
    <property type="match status" value="1"/>
</dbReference>
<dbReference type="Gene3D" id="1.10.1000.11">
    <property type="entry name" value="Arf Nucleotide-binding Site Opener,domain 2"/>
    <property type="match status" value="1"/>
</dbReference>
<comment type="subcellular location">
    <subcellularLocation>
        <location evidence="1">Cytoplasm</location>
    </subcellularLocation>
</comment>
<dbReference type="GO" id="GO:0032012">
    <property type="term" value="P:regulation of ARF protein signal transduction"/>
    <property type="evidence" value="ECO:0007669"/>
    <property type="project" value="InterPro"/>
</dbReference>
<evidence type="ECO:0000313" key="10">
    <source>
        <dbReference type="WBParaSite" id="DME_0000269301-mRNA-1"/>
    </source>
</evidence>
<evidence type="ECO:0000256" key="4">
    <source>
        <dbReference type="ARBA" id="ARBA00022553"/>
    </source>
</evidence>
<dbReference type="PANTHER" id="PTHR10663:SF342">
    <property type="entry name" value="FI21420P1"/>
    <property type="match status" value="1"/>
</dbReference>
<dbReference type="Pfam" id="PF01369">
    <property type="entry name" value="Sec7"/>
    <property type="match status" value="1"/>
</dbReference>
<dbReference type="InterPro" id="IPR000904">
    <property type="entry name" value="Sec7_dom"/>
</dbReference>
<reference evidence="7 9" key="2">
    <citation type="submission" date="2018-11" db="EMBL/GenBank/DDBJ databases">
        <authorList>
            <consortium name="Pathogen Informatics"/>
        </authorList>
    </citation>
    <scope>NUCLEOTIDE SEQUENCE [LARGE SCALE GENOMIC DNA]</scope>
</reference>
<dbReference type="CDD" id="cd00171">
    <property type="entry name" value="Sec7"/>
    <property type="match status" value="1"/>
</dbReference>
<dbReference type="InterPro" id="IPR033742">
    <property type="entry name" value="IQSEC_PH"/>
</dbReference>
<evidence type="ECO:0000313" key="8">
    <source>
        <dbReference type="Proteomes" id="UP000038040"/>
    </source>
</evidence>
<evidence type="ECO:0000313" key="9">
    <source>
        <dbReference type="Proteomes" id="UP000274756"/>
    </source>
</evidence>
<organism evidence="8 10">
    <name type="scientific">Dracunculus medinensis</name>
    <name type="common">Guinea worm</name>
    <dbReference type="NCBI Taxonomy" id="318479"/>
    <lineage>
        <taxon>Eukaryota</taxon>
        <taxon>Metazoa</taxon>
        <taxon>Ecdysozoa</taxon>
        <taxon>Nematoda</taxon>
        <taxon>Chromadorea</taxon>
        <taxon>Rhabditida</taxon>
        <taxon>Spirurina</taxon>
        <taxon>Dracunculoidea</taxon>
        <taxon>Dracunculidae</taxon>
        <taxon>Dracunculus</taxon>
    </lineage>
</organism>
<keyword evidence="4" id="KW-0597">Phosphoprotein</keyword>
<dbReference type="OrthoDB" id="430364at2759"/>
<dbReference type="FunFam" id="1.10.1000.11:FF:000009">
    <property type="entry name" value="IQ motif and SEC7 domain-containing protein"/>
    <property type="match status" value="1"/>
</dbReference>